<name>B9EME1_SALSA</name>
<dbReference type="InterPro" id="IPR011767">
    <property type="entry name" value="GLR_AS"/>
</dbReference>
<dbReference type="GO" id="GO:0005737">
    <property type="term" value="C:cytoplasm"/>
    <property type="evidence" value="ECO:0007669"/>
    <property type="project" value="TreeGrafter"/>
</dbReference>
<dbReference type="FunFam" id="3.40.30.10:FF:000093">
    <property type="entry name" value="Glutaredoxin 2"/>
    <property type="match status" value="1"/>
</dbReference>
<dbReference type="PRINTS" id="PR00160">
    <property type="entry name" value="GLUTAREDOXIN"/>
</dbReference>
<dbReference type="RefSeq" id="NP_001139920.1">
    <property type="nucleotide sequence ID" value="NM_001146448.1"/>
</dbReference>
<proteinExistence type="evidence at transcript level"/>
<dbReference type="GeneID" id="100286509"/>
<dbReference type="PROSITE" id="PS51354">
    <property type="entry name" value="GLUTAREDOXIN_2"/>
    <property type="match status" value="1"/>
</dbReference>
<accession>B9EME1</accession>
<evidence type="ECO:0000256" key="5">
    <source>
        <dbReference type="ARBA" id="ARBA00023284"/>
    </source>
</evidence>
<dbReference type="InterPro" id="IPR036249">
    <property type="entry name" value="Thioredoxin-like_sf"/>
</dbReference>
<keyword evidence="5" id="KW-0676">Redox-active center</keyword>
<dbReference type="Gene3D" id="3.40.30.10">
    <property type="entry name" value="Glutaredoxin"/>
    <property type="match status" value="1"/>
</dbReference>
<dbReference type="GO" id="GO:0034599">
    <property type="term" value="P:cellular response to oxidative stress"/>
    <property type="evidence" value="ECO:0007669"/>
    <property type="project" value="TreeGrafter"/>
</dbReference>
<evidence type="ECO:0000256" key="3">
    <source>
        <dbReference type="ARBA" id="ARBA00022982"/>
    </source>
</evidence>
<evidence type="ECO:0000256" key="2">
    <source>
        <dbReference type="ARBA" id="ARBA00022448"/>
    </source>
</evidence>
<dbReference type="KEGG" id="sasa:100286509"/>
<dbReference type="InterPro" id="IPR014025">
    <property type="entry name" value="Glutaredoxin_subgr"/>
</dbReference>
<dbReference type="InterPro" id="IPR002109">
    <property type="entry name" value="Glutaredoxin"/>
</dbReference>
<evidence type="ECO:0000256" key="4">
    <source>
        <dbReference type="ARBA" id="ARBA00023157"/>
    </source>
</evidence>
<dbReference type="Pfam" id="PF00462">
    <property type="entry name" value="Glutaredoxin"/>
    <property type="match status" value="1"/>
</dbReference>
<dbReference type="SUPFAM" id="SSF52833">
    <property type="entry name" value="Thioredoxin-like"/>
    <property type="match status" value="1"/>
</dbReference>
<evidence type="ECO:0000313" key="7">
    <source>
        <dbReference type="EMBL" id="ACM08688.1"/>
    </source>
</evidence>
<keyword evidence="4" id="KW-1015">Disulfide bond</keyword>
<keyword evidence="3" id="KW-0249">Electron transport</keyword>
<dbReference type="GO" id="GO:0015038">
    <property type="term" value="F:glutathione disulfide oxidoreductase activity"/>
    <property type="evidence" value="ECO:0007669"/>
    <property type="project" value="TreeGrafter"/>
</dbReference>
<evidence type="ECO:0000256" key="1">
    <source>
        <dbReference type="ARBA" id="ARBA00002549"/>
    </source>
</evidence>
<gene>
    <name evidence="7" type="primary">GRXC2</name>
</gene>
<sequence>MELEASLDAINKVIESNSVVVFSKSYCPFCVKAKNLLNDVYPKYIAYELNNMENGGKIQDLLMKKTNQKTVPNIFIGNEHIGGCDSLFKLNESGKLENMLKALP</sequence>
<reference evidence="7" key="1">
    <citation type="submission" date="2009-01" db="EMBL/GenBank/DDBJ databases">
        <authorList>
            <consortium name="cGRASP (B.F. Koop &amp; W.S. Davidson)"/>
            <person name="Leong J."/>
            <person name="von Schalburg K."/>
            <person name="Cooper G."/>
            <person name="Moore R."/>
            <person name="Holt R."/>
            <person name="Davidson W.S."/>
            <person name="Koop B.F."/>
        </authorList>
    </citation>
    <scope>NUCLEOTIDE SEQUENCE</scope>
    <source>
        <tissue evidence="7">Thymus</tissue>
    </source>
</reference>
<dbReference type="NCBIfam" id="TIGR02180">
    <property type="entry name" value="GRX_euk"/>
    <property type="match status" value="1"/>
</dbReference>
<protein>
    <submittedName>
        <fullName evidence="7">Glutaredoxin-C2</fullName>
    </submittedName>
</protein>
<dbReference type="CTD" id="100286509"/>
<reference evidence="7" key="2">
    <citation type="journal article" date="2010" name="BMC Genomics">
        <title>Salmo salar and Esox lucius full-length cDNA sequences reveal changes in evolutionary pressures on a post-tetraploidization genome.</title>
        <authorList>
            <person name="Leong J.S."/>
            <person name="Jantzen S.G."/>
            <person name="von Schalburg K.R."/>
            <person name="Cooper G.A."/>
            <person name="Messmer A.M."/>
            <person name="Liao N.Y."/>
            <person name="Munro S."/>
            <person name="Moore R."/>
            <person name="Holt R.A."/>
            <person name="Jones S.J."/>
            <person name="Davidson W.S."/>
            <person name="Koop B.F."/>
        </authorList>
    </citation>
    <scope>NUCLEOTIDE SEQUENCE</scope>
    <source>
        <tissue evidence="7">Thymus</tissue>
    </source>
</reference>
<dbReference type="PANTHER" id="PTHR45694:SF18">
    <property type="entry name" value="GLUTAREDOXIN-1-RELATED"/>
    <property type="match status" value="1"/>
</dbReference>
<dbReference type="PANTHER" id="PTHR45694">
    <property type="entry name" value="GLUTAREDOXIN 2"/>
    <property type="match status" value="1"/>
</dbReference>
<dbReference type="EMBL" id="BT056816">
    <property type="protein sequence ID" value="ACM08688.1"/>
    <property type="molecule type" value="mRNA"/>
</dbReference>
<keyword evidence="2" id="KW-0813">Transport</keyword>
<dbReference type="CDD" id="cd03419">
    <property type="entry name" value="GRX_GRXh_1_2_like"/>
    <property type="match status" value="1"/>
</dbReference>
<dbReference type="InterPro" id="IPR011899">
    <property type="entry name" value="Glutaredoxin_euk/vir"/>
</dbReference>
<organism evidence="7">
    <name type="scientific">Salmo salar</name>
    <name type="common">Atlantic salmon</name>
    <dbReference type="NCBI Taxonomy" id="8030"/>
    <lineage>
        <taxon>Eukaryota</taxon>
        <taxon>Metazoa</taxon>
        <taxon>Chordata</taxon>
        <taxon>Craniata</taxon>
        <taxon>Vertebrata</taxon>
        <taxon>Euteleostomi</taxon>
        <taxon>Actinopterygii</taxon>
        <taxon>Neopterygii</taxon>
        <taxon>Teleostei</taxon>
        <taxon>Protacanthopterygii</taxon>
        <taxon>Salmoniformes</taxon>
        <taxon>Salmonidae</taxon>
        <taxon>Salmoninae</taxon>
        <taxon>Salmo</taxon>
    </lineage>
</organism>
<comment type="function">
    <text evidence="1">Has a glutathione-disulfide oxidoreductase activity in the presence of NADPH and glutathione reductase. Reduces low molecular weight disulfides and proteins.</text>
</comment>
<dbReference type="AlphaFoldDB" id="B9EME1"/>
<dbReference type="PROSITE" id="PS00195">
    <property type="entry name" value="GLUTAREDOXIN_1"/>
    <property type="match status" value="1"/>
</dbReference>
<evidence type="ECO:0000259" key="6">
    <source>
        <dbReference type="Pfam" id="PF00462"/>
    </source>
</evidence>
<feature type="domain" description="Glutaredoxin" evidence="6">
    <location>
        <begin position="19"/>
        <end position="81"/>
    </location>
</feature>
<reference evidence="7" key="3">
    <citation type="submission" date="2010-08" db="EMBL/GenBank/DDBJ databases">
        <authorList>
            <consortium name="cGRASP (B.F. Koop &amp; W.S. Davidson)"/>
        </authorList>
    </citation>
    <scope>NUCLEOTIDE SEQUENCE</scope>
    <source>
        <tissue evidence="7">Thymus</tissue>
    </source>
</reference>